<dbReference type="InterPro" id="IPR056924">
    <property type="entry name" value="SH3_Tf2-1"/>
</dbReference>
<protein>
    <recommendedName>
        <fullName evidence="1">Tf2-1-like SH3-like domain-containing protein</fullName>
    </recommendedName>
</protein>
<name>A0A5B6WR16_9ROSI</name>
<evidence type="ECO:0000259" key="1">
    <source>
        <dbReference type="Pfam" id="PF24626"/>
    </source>
</evidence>
<dbReference type="Pfam" id="PF24626">
    <property type="entry name" value="SH3_Tf2-1"/>
    <property type="match status" value="1"/>
</dbReference>
<dbReference type="PANTHER" id="PTHR46148">
    <property type="entry name" value="CHROMO DOMAIN-CONTAINING PROTEIN"/>
    <property type="match status" value="1"/>
</dbReference>
<keyword evidence="3" id="KW-1185">Reference proteome</keyword>
<comment type="caution">
    <text evidence="2">The sequence shown here is derived from an EMBL/GenBank/DDBJ whole genome shotgun (WGS) entry which is preliminary data.</text>
</comment>
<evidence type="ECO:0000313" key="2">
    <source>
        <dbReference type="EMBL" id="KAA3483654.1"/>
    </source>
</evidence>
<sequence length="89" mass="10154">MESLQSPWKKILHFGRKGKLSSRFIGPYEVLERIGSIAYCLALSMELGKIHNFFSCVDYQFDPSHVVSLVEIELRPKMMYSGESVNVLA</sequence>
<gene>
    <name evidence="2" type="ORF">EPI10_005804</name>
</gene>
<dbReference type="Proteomes" id="UP000325315">
    <property type="component" value="Unassembled WGS sequence"/>
</dbReference>
<evidence type="ECO:0000313" key="3">
    <source>
        <dbReference type="Proteomes" id="UP000325315"/>
    </source>
</evidence>
<feature type="domain" description="Tf2-1-like SH3-like" evidence="1">
    <location>
        <begin position="10"/>
        <end position="55"/>
    </location>
</feature>
<organism evidence="2 3">
    <name type="scientific">Gossypium australe</name>
    <dbReference type="NCBI Taxonomy" id="47621"/>
    <lineage>
        <taxon>Eukaryota</taxon>
        <taxon>Viridiplantae</taxon>
        <taxon>Streptophyta</taxon>
        <taxon>Embryophyta</taxon>
        <taxon>Tracheophyta</taxon>
        <taxon>Spermatophyta</taxon>
        <taxon>Magnoliopsida</taxon>
        <taxon>eudicotyledons</taxon>
        <taxon>Gunneridae</taxon>
        <taxon>Pentapetalae</taxon>
        <taxon>rosids</taxon>
        <taxon>malvids</taxon>
        <taxon>Malvales</taxon>
        <taxon>Malvaceae</taxon>
        <taxon>Malvoideae</taxon>
        <taxon>Gossypium</taxon>
    </lineage>
</organism>
<reference evidence="3" key="1">
    <citation type="journal article" date="2019" name="Plant Biotechnol. J.">
        <title>Genome sequencing of the Australian wild diploid species Gossypium australe highlights disease resistance and delayed gland morphogenesis.</title>
        <authorList>
            <person name="Cai Y."/>
            <person name="Cai X."/>
            <person name="Wang Q."/>
            <person name="Wang P."/>
            <person name="Zhang Y."/>
            <person name="Cai C."/>
            <person name="Xu Y."/>
            <person name="Wang K."/>
            <person name="Zhou Z."/>
            <person name="Wang C."/>
            <person name="Geng S."/>
            <person name="Li B."/>
            <person name="Dong Q."/>
            <person name="Hou Y."/>
            <person name="Wang H."/>
            <person name="Ai P."/>
            <person name="Liu Z."/>
            <person name="Yi F."/>
            <person name="Sun M."/>
            <person name="An G."/>
            <person name="Cheng J."/>
            <person name="Zhang Y."/>
            <person name="Shi Q."/>
            <person name="Xie Y."/>
            <person name="Shi X."/>
            <person name="Chang Y."/>
            <person name="Huang F."/>
            <person name="Chen Y."/>
            <person name="Hong S."/>
            <person name="Mi L."/>
            <person name="Sun Q."/>
            <person name="Zhang L."/>
            <person name="Zhou B."/>
            <person name="Peng R."/>
            <person name="Zhang X."/>
            <person name="Liu F."/>
        </authorList>
    </citation>
    <scope>NUCLEOTIDE SEQUENCE [LARGE SCALE GENOMIC DNA]</scope>
    <source>
        <strain evidence="3">cv. PA1801</strain>
    </source>
</reference>
<dbReference type="PANTHER" id="PTHR46148:SF44">
    <property type="entry name" value="GAG-POL POLYPROTEIN"/>
    <property type="match status" value="1"/>
</dbReference>
<dbReference type="OrthoDB" id="1931063at2759"/>
<dbReference type="AlphaFoldDB" id="A0A5B6WR16"/>
<dbReference type="EMBL" id="SMMG02000002">
    <property type="protein sequence ID" value="KAA3483654.1"/>
    <property type="molecule type" value="Genomic_DNA"/>
</dbReference>
<accession>A0A5B6WR16</accession>
<proteinExistence type="predicted"/>